<evidence type="ECO:0008006" key="3">
    <source>
        <dbReference type="Google" id="ProtNLM"/>
    </source>
</evidence>
<comment type="caution">
    <text evidence="1">The sequence shown here is derived from an EMBL/GenBank/DDBJ whole genome shotgun (WGS) entry which is preliminary data.</text>
</comment>
<organism evidence="1 2">
    <name type="scientific">Actinomadura napierensis</name>
    <dbReference type="NCBI Taxonomy" id="267854"/>
    <lineage>
        <taxon>Bacteria</taxon>
        <taxon>Bacillati</taxon>
        <taxon>Actinomycetota</taxon>
        <taxon>Actinomycetes</taxon>
        <taxon>Streptosporangiales</taxon>
        <taxon>Thermomonosporaceae</taxon>
        <taxon>Actinomadura</taxon>
    </lineage>
</organism>
<accession>A0ABN2ZP85</accession>
<evidence type="ECO:0000313" key="2">
    <source>
        <dbReference type="Proteomes" id="UP001501020"/>
    </source>
</evidence>
<dbReference type="Proteomes" id="UP001501020">
    <property type="component" value="Unassembled WGS sequence"/>
</dbReference>
<reference evidence="1 2" key="1">
    <citation type="journal article" date="2019" name="Int. J. Syst. Evol. Microbiol.">
        <title>The Global Catalogue of Microorganisms (GCM) 10K type strain sequencing project: providing services to taxonomists for standard genome sequencing and annotation.</title>
        <authorList>
            <consortium name="The Broad Institute Genomics Platform"/>
            <consortium name="The Broad Institute Genome Sequencing Center for Infectious Disease"/>
            <person name="Wu L."/>
            <person name="Ma J."/>
        </authorList>
    </citation>
    <scope>NUCLEOTIDE SEQUENCE [LARGE SCALE GENOMIC DNA]</scope>
    <source>
        <strain evidence="1 2">JCM 13850</strain>
    </source>
</reference>
<protein>
    <recommendedName>
        <fullName evidence="3">SsgA family sporulation/cell division regulator</fullName>
    </recommendedName>
</protein>
<proteinExistence type="predicted"/>
<sequence length="100" mass="11079">MLDVDTDPLPVLTLRAETWELHIRAPLADFSRLSGIRDADWDERRSLRIGVCAGAPVFWAMADDQAVLLIGQDDETWDIALTIPLTTADEIATLAQHPPT</sequence>
<gene>
    <name evidence="1" type="ORF">GCM10009727_45850</name>
</gene>
<dbReference type="EMBL" id="BAAAMR010000041">
    <property type="protein sequence ID" value="GAA2145381.1"/>
    <property type="molecule type" value="Genomic_DNA"/>
</dbReference>
<name>A0ABN2ZP85_9ACTN</name>
<evidence type="ECO:0000313" key="1">
    <source>
        <dbReference type="EMBL" id="GAA2145381.1"/>
    </source>
</evidence>
<keyword evidence="2" id="KW-1185">Reference proteome</keyword>